<sequence>MVIVKRNEIPIPLVCLPNVISKTVQPRMQRFEWVEESKEIESVKKCATNNTAHFYTVGETCESRRGSPLVKTDRYDVDRLIGVAAIMNVDENDFIRFHIIQEYMKEMCKLMGICSREVDKIELLPDPKDEKIMDETVDNDYLEVVEEPEFMEYNEQRKRFSTLEVIGISILAFIFQ</sequence>
<dbReference type="Pfam" id="PF03761">
    <property type="entry name" value="DUF316"/>
    <property type="match status" value="1"/>
</dbReference>
<organism evidence="1 2">
    <name type="scientific">Caenorhabditis tropicalis</name>
    <dbReference type="NCBI Taxonomy" id="1561998"/>
    <lineage>
        <taxon>Eukaryota</taxon>
        <taxon>Metazoa</taxon>
        <taxon>Ecdysozoa</taxon>
        <taxon>Nematoda</taxon>
        <taxon>Chromadorea</taxon>
        <taxon>Rhabditida</taxon>
        <taxon>Rhabditina</taxon>
        <taxon>Rhabditomorpha</taxon>
        <taxon>Rhabditoidea</taxon>
        <taxon>Rhabditidae</taxon>
        <taxon>Peloderinae</taxon>
        <taxon>Caenorhabditis</taxon>
    </lineage>
</organism>
<accession>A0A1I7UXU3</accession>
<dbReference type="InterPro" id="IPR005514">
    <property type="entry name" value="DUF316"/>
</dbReference>
<evidence type="ECO:0000313" key="1">
    <source>
        <dbReference type="Proteomes" id="UP000095282"/>
    </source>
</evidence>
<protein>
    <submittedName>
        <fullName evidence="2">Tyrosine-protein phosphatase domain-containing protein</fullName>
    </submittedName>
</protein>
<evidence type="ECO:0000313" key="2">
    <source>
        <dbReference type="WBParaSite" id="Csp11.Scaffold630.g20417.t1"/>
    </source>
</evidence>
<dbReference type="eggNOG" id="ENOG502TIK6">
    <property type="taxonomic scope" value="Eukaryota"/>
</dbReference>
<name>A0A1I7UXU3_9PELO</name>
<keyword evidence="1" id="KW-1185">Reference proteome</keyword>
<dbReference type="Proteomes" id="UP000095282">
    <property type="component" value="Unplaced"/>
</dbReference>
<dbReference type="WBParaSite" id="Csp11.Scaffold630.g20417.t1">
    <property type="protein sequence ID" value="Csp11.Scaffold630.g20417.t1"/>
    <property type="gene ID" value="Csp11.Scaffold630.g20417"/>
</dbReference>
<reference evidence="2" key="1">
    <citation type="submission" date="2016-11" db="UniProtKB">
        <authorList>
            <consortium name="WormBaseParasite"/>
        </authorList>
    </citation>
    <scope>IDENTIFICATION</scope>
</reference>
<proteinExistence type="predicted"/>
<dbReference type="AlphaFoldDB" id="A0A1I7UXU3"/>